<organism evidence="1 2">
    <name type="scientific">Nonomuraea wenchangensis</name>
    <dbReference type="NCBI Taxonomy" id="568860"/>
    <lineage>
        <taxon>Bacteria</taxon>
        <taxon>Bacillati</taxon>
        <taxon>Actinomycetota</taxon>
        <taxon>Actinomycetes</taxon>
        <taxon>Streptosporangiales</taxon>
        <taxon>Streptosporangiaceae</taxon>
        <taxon>Nonomuraea</taxon>
    </lineage>
</organism>
<dbReference type="AlphaFoldDB" id="A0A1I0LK78"/>
<evidence type="ECO:0000313" key="1">
    <source>
        <dbReference type="EMBL" id="SEU40711.1"/>
    </source>
</evidence>
<dbReference type="Proteomes" id="UP000199361">
    <property type="component" value="Unassembled WGS sequence"/>
</dbReference>
<accession>A0A1I0LK78</accession>
<dbReference type="RefSeq" id="WP_091091876.1">
    <property type="nucleotide sequence ID" value="NZ_FOHX01000018.1"/>
</dbReference>
<proteinExistence type="predicted"/>
<reference evidence="1 2" key="1">
    <citation type="submission" date="2016-10" db="EMBL/GenBank/DDBJ databases">
        <authorList>
            <person name="de Groot N.N."/>
        </authorList>
    </citation>
    <scope>NUCLEOTIDE SEQUENCE [LARGE SCALE GENOMIC DNA]</scope>
    <source>
        <strain evidence="1 2">CGMCC 4.5598</strain>
    </source>
</reference>
<gene>
    <name evidence="1" type="ORF">SAMN05421811_118131</name>
</gene>
<keyword evidence="2" id="KW-1185">Reference proteome</keyword>
<name>A0A1I0LK78_9ACTN</name>
<sequence length="72" mass="8337">MISRHDARQFHEDVLRRIDLDIRHSQGKPYITSDEKVLELARALVDAKVGGYDAMIGERLEGRLDNVMFRIV</sequence>
<dbReference type="EMBL" id="FOHX01000018">
    <property type="protein sequence ID" value="SEU40711.1"/>
    <property type="molecule type" value="Genomic_DNA"/>
</dbReference>
<protein>
    <submittedName>
        <fullName evidence="1">Uncharacterized protein</fullName>
    </submittedName>
</protein>
<evidence type="ECO:0000313" key="2">
    <source>
        <dbReference type="Proteomes" id="UP000199361"/>
    </source>
</evidence>